<evidence type="ECO:0000256" key="1">
    <source>
        <dbReference type="SAM" id="Phobius"/>
    </source>
</evidence>
<reference evidence="2" key="1">
    <citation type="journal article" date="2020" name="Stud. Mycol.">
        <title>101 Dothideomycetes genomes: a test case for predicting lifestyles and emergence of pathogens.</title>
        <authorList>
            <person name="Haridas S."/>
            <person name="Albert R."/>
            <person name="Binder M."/>
            <person name="Bloem J."/>
            <person name="Labutti K."/>
            <person name="Salamov A."/>
            <person name="Andreopoulos B."/>
            <person name="Baker S."/>
            <person name="Barry K."/>
            <person name="Bills G."/>
            <person name="Bluhm B."/>
            <person name="Cannon C."/>
            <person name="Castanera R."/>
            <person name="Culley D."/>
            <person name="Daum C."/>
            <person name="Ezra D."/>
            <person name="Gonzalez J."/>
            <person name="Henrissat B."/>
            <person name="Kuo A."/>
            <person name="Liang C."/>
            <person name="Lipzen A."/>
            <person name="Lutzoni F."/>
            <person name="Magnuson J."/>
            <person name="Mondo S."/>
            <person name="Nolan M."/>
            <person name="Ohm R."/>
            <person name="Pangilinan J."/>
            <person name="Park H.-J."/>
            <person name="Ramirez L."/>
            <person name="Alfaro M."/>
            <person name="Sun H."/>
            <person name="Tritt A."/>
            <person name="Yoshinaga Y."/>
            <person name="Zwiers L.-H."/>
            <person name="Turgeon B."/>
            <person name="Goodwin S."/>
            <person name="Spatafora J."/>
            <person name="Crous P."/>
            <person name="Grigoriev I."/>
        </authorList>
    </citation>
    <scope>NUCLEOTIDE SEQUENCE</scope>
    <source>
        <strain evidence="2">CBS 207.26</strain>
    </source>
</reference>
<evidence type="ECO:0000313" key="3">
    <source>
        <dbReference type="Proteomes" id="UP000800200"/>
    </source>
</evidence>
<dbReference type="Proteomes" id="UP000800200">
    <property type="component" value="Unassembled WGS sequence"/>
</dbReference>
<gene>
    <name evidence="2" type="ORF">K469DRAFT_697175</name>
</gene>
<protein>
    <submittedName>
        <fullName evidence="2">Uncharacterized protein</fullName>
    </submittedName>
</protein>
<organism evidence="2 3">
    <name type="scientific">Zopfia rhizophila CBS 207.26</name>
    <dbReference type="NCBI Taxonomy" id="1314779"/>
    <lineage>
        <taxon>Eukaryota</taxon>
        <taxon>Fungi</taxon>
        <taxon>Dikarya</taxon>
        <taxon>Ascomycota</taxon>
        <taxon>Pezizomycotina</taxon>
        <taxon>Dothideomycetes</taxon>
        <taxon>Dothideomycetes incertae sedis</taxon>
        <taxon>Zopfiaceae</taxon>
        <taxon>Zopfia</taxon>
    </lineage>
</organism>
<keyword evidence="1" id="KW-1133">Transmembrane helix</keyword>
<sequence>MKGSHVIITILFVLVTLIILFGWLYSRLLLSAVQARYTARKAGSAAASNGAHAGMSLQDRDEESDWVNGISLSVWQMARAKENCGLRIESWAGLICLSSGMG</sequence>
<dbReference type="EMBL" id="ML994617">
    <property type="protein sequence ID" value="KAF2191518.1"/>
    <property type="molecule type" value="Genomic_DNA"/>
</dbReference>
<name>A0A6A6EL64_9PEZI</name>
<accession>A0A6A6EL64</accession>
<keyword evidence="3" id="KW-1185">Reference proteome</keyword>
<feature type="transmembrane region" description="Helical" evidence="1">
    <location>
        <begin position="6"/>
        <end position="26"/>
    </location>
</feature>
<evidence type="ECO:0000313" key="2">
    <source>
        <dbReference type="EMBL" id="KAF2191518.1"/>
    </source>
</evidence>
<dbReference type="AlphaFoldDB" id="A0A6A6EL64"/>
<keyword evidence="1" id="KW-0812">Transmembrane</keyword>
<keyword evidence="1" id="KW-0472">Membrane</keyword>
<proteinExistence type="predicted"/>